<dbReference type="RefSeq" id="WP_210758473.1">
    <property type="nucleotide sequence ID" value="NZ_CP060139.1"/>
</dbReference>
<sequence length="220" mass="26142">MTTESKTESQNDLKHRLIDQYKEYLLLHGQNPASVYAFCKELEISEADFYRYFSDFDQIAAHFWLSLFEENKGKLEQSEEWTSFSVREKLLSFYFSFFEALKSHRSYALLILKEVHIANPRGITELKEIKNAFKEWAKDLISEGQQKHEIASRSKLNDVYDDLFWLQFLFLLDFWRKDRSPSFESSDEAIEKSVNLSFDLIEKNALDSAFDFGKFIFQNR</sequence>
<evidence type="ECO:0000313" key="3">
    <source>
        <dbReference type="Proteomes" id="UP000516305"/>
    </source>
</evidence>
<organism evidence="2 3">
    <name type="scientific">Croceimicrobium hydrocarbonivorans</name>
    <dbReference type="NCBI Taxonomy" id="2761580"/>
    <lineage>
        <taxon>Bacteria</taxon>
        <taxon>Pseudomonadati</taxon>
        <taxon>Bacteroidota</taxon>
        <taxon>Flavobacteriia</taxon>
        <taxon>Flavobacteriales</taxon>
        <taxon>Owenweeksiaceae</taxon>
        <taxon>Croceimicrobium</taxon>
    </lineage>
</organism>
<accession>A0A7H0VDY9</accession>
<name>A0A7H0VDY9_9FLAO</name>
<dbReference type="Gene3D" id="1.10.357.10">
    <property type="entry name" value="Tetracycline Repressor, domain 2"/>
    <property type="match status" value="1"/>
</dbReference>
<dbReference type="Pfam" id="PF17931">
    <property type="entry name" value="TetR_C_23"/>
    <property type="match status" value="1"/>
</dbReference>
<feature type="domain" description="Tetracyclin repressor-like C-terminal" evidence="1">
    <location>
        <begin position="89"/>
        <end position="216"/>
    </location>
</feature>
<dbReference type="AlphaFoldDB" id="A0A7H0VDY9"/>
<dbReference type="EMBL" id="CP060139">
    <property type="protein sequence ID" value="QNR23937.1"/>
    <property type="molecule type" value="Genomic_DNA"/>
</dbReference>
<dbReference type="Proteomes" id="UP000516305">
    <property type="component" value="Chromosome"/>
</dbReference>
<evidence type="ECO:0000259" key="1">
    <source>
        <dbReference type="Pfam" id="PF17931"/>
    </source>
</evidence>
<dbReference type="InterPro" id="IPR041673">
    <property type="entry name" value="TetR_C_23"/>
</dbReference>
<evidence type="ECO:0000313" key="2">
    <source>
        <dbReference type="EMBL" id="QNR23937.1"/>
    </source>
</evidence>
<dbReference type="InterPro" id="IPR009057">
    <property type="entry name" value="Homeodomain-like_sf"/>
</dbReference>
<dbReference type="SUPFAM" id="SSF48498">
    <property type="entry name" value="Tetracyclin repressor-like, C-terminal domain"/>
    <property type="match status" value="1"/>
</dbReference>
<gene>
    <name evidence="2" type="ORF">H4K34_16415</name>
</gene>
<dbReference type="SUPFAM" id="SSF46689">
    <property type="entry name" value="Homeodomain-like"/>
    <property type="match status" value="1"/>
</dbReference>
<dbReference type="InterPro" id="IPR036271">
    <property type="entry name" value="Tet_transcr_reg_TetR-rel_C_sf"/>
</dbReference>
<reference evidence="2 3" key="1">
    <citation type="submission" date="2020-08" db="EMBL/GenBank/DDBJ databases">
        <title>Croceimicrobium hydrocarbonivorans gen. nov., sp. nov., a novel marine bacterium isolated from a bacterial consortium that degrades polyethylene terephthalate.</title>
        <authorList>
            <person name="Liu R."/>
        </authorList>
    </citation>
    <scope>NUCLEOTIDE SEQUENCE [LARGE SCALE GENOMIC DNA]</scope>
    <source>
        <strain evidence="2 3">A20-9</strain>
    </source>
</reference>
<protein>
    <submittedName>
        <fullName evidence="2">TetR/AcrR family transcriptional regulator</fullName>
    </submittedName>
</protein>
<keyword evidence="3" id="KW-1185">Reference proteome</keyword>
<proteinExistence type="predicted"/>
<dbReference type="KEGG" id="chyd:H4K34_16415"/>